<evidence type="ECO:0000313" key="2">
    <source>
        <dbReference type="EMBL" id="KAE8270440.1"/>
    </source>
</evidence>
<gene>
    <name evidence="2" type="ORF">A4X09_0g1900</name>
</gene>
<comment type="caution">
    <text evidence="2">The sequence shown here is derived from an EMBL/GenBank/DDBJ whole genome shotgun (WGS) entry which is preliminary data.</text>
</comment>
<dbReference type="Proteomes" id="UP000078113">
    <property type="component" value="Unassembled WGS sequence"/>
</dbReference>
<dbReference type="EMBL" id="LWDG02000050">
    <property type="protein sequence ID" value="KAE8270440.1"/>
    <property type="molecule type" value="Genomic_DNA"/>
</dbReference>
<feature type="compositionally biased region" description="Basic and acidic residues" evidence="1">
    <location>
        <begin position="9"/>
        <end position="18"/>
    </location>
</feature>
<reference evidence="2" key="1">
    <citation type="submission" date="2016-04" db="EMBL/GenBank/DDBJ databases">
        <authorList>
            <person name="Nguyen H.D."/>
            <person name="Samba Siva P."/>
            <person name="Cullis J."/>
            <person name="Levesque C.A."/>
            <person name="Hambleton S."/>
        </authorList>
    </citation>
    <scope>NUCLEOTIDE SEQUENCE</scope>
    <source>
        <strain evidence="2">DAOMC 236422</strain>
    </source>
</reference>
<proteinExistence type="predicted"/>
<evidence type="ECO:0000256" key="1">
    <source>
        <dbReference type="SAM" id="MobiDB-lite"/>
    </source>
</evidence>
<protein>
    <submittedName>
        <fullName evidence="2">Uncharacterized protein</fullName>
    </submittedName>
</protein>
<reference evidence="2" key="2">
    <citation type="journal article" date="2019" name="IMA Fungus">
        <title>Genome sequencing and comparison of five Tilletia species to identify candidate genes for the detection of regulated species infecting wheat.</title>
        <authorList>
            <person name="Nguyen H.D.T."/>
            <person name="Sultana T."/>
            <person name="Kesanakurti P."/>
            <person name="Hambleton S."/>
        </authorList>
    </citation>
    <scope>NUCLEOTIDE SEQUENCE</scope>
    <source>
        <strain evidence="2">DAOMC 236422</strain>
    </source>
</reference>
<dbReference type="Gene3D" id="1.25.40.10">
    <property type="entry name" value="Tetratricopeptide repeat domain"/>
    <property type="match status" value="2"/>
</dbReference>
<organism evidence="2 3">
    <name type="scientific">Tilletia walkeri</name>
    <dbReference type="NCBI Taxonomy" id="117179"/>
    <lineage>
        <taxon>Eukaryota</taxon>
        <taxon>Fungi</taxon>
        <taxon>Dikarya</taxon>
        <taxon>Basidiomycota</taxon>
        <taxon>Ustilaginomycotina</taxon>
        <taxon>Exobasidiomycetes</taxon>
        <taxon>Tilletiales</taxon>
        <taxon>Tilletiaceae</taxon>
        <taxon>Tilletia</taxon>
    </lineage>
</organism>
<sequence length="885" mass="99438">MTSGEIEDGSAHEDDSDRSFSSSDENATGEEERNDAMSLSDDEVVPDCIEYKRMLNWPEGISAPSDIVAQFNEIAASMPPYSHPTQVMLFSIPDFVEKTSRTRLANHYGEAFCRRMLKFIKLLLEHDRASATLGAHGTLHSMLSPQLMYSMEGFSNAYVYRAPVNLEYVSDSQEWSLVERSATRGRSQDLMDGLISILRSEMVAAKRILRSNFGPEANLLRDSELQKPSFSHPMIGARIDDVTNIIWDFEDNPTDFSDVGILHSVFSFIGSIKLPRGWVDDFVAAGGDLSDSLNGQDGTWNTVALGNVAETFGIDEIDIEPRTGDPAKDAYISTIFRVKRLEHLAVVDKVAVEAWITSALQAVHNIFDDLPSVVRNQLDLMVPKLLAAALALCQINSYQPARVMIEPVVLVFRDKLQGAQSSETDRLNLINALGALTIIFREANNSNDTLEEFQPASLAAEEAIELLQPLYEQDKAKHRQCLAALKVEYGLCVLAPEKRKVSALGDGKRAVKEAVELCRDIFTNNPTSWEAKLLLARALHVQVMLEPHHSDDFDRRKIAKEALDHFRDAIKMRPGPFDFRLADAIHSFAGLHIIESRSTLSEAEKIYEAASVASPGHFKEKLSEVRLWLAQFHLLRCNYEEAEGWMTKLVNGANTSDGRRYREERVFLQIISEKYKDALNSARLSEEVARVNKRANAKLLSERGYCSWMLGDQKAALCDLQKSIKMTETIRKHAYRGFDHRSFWKRHPVRGELFYDEYNNAMAWLGALQSAMGDQEAALRNGAEAVRLMRLSKACCQTEADILSGDLKLARVLVYWSATLLNAGRGQEASRSIDESIELMRSRARSDSAFKTALLMKERMLAEDGKTSEAANLELRRMRFRTKAF</sequence>
<dbReference type="SUPFAM" id="SSF48452">
    <property type="entry name" value="TPR-like"/>
    <property type="match status" value="1"/>
</dbReference>
<evidence type="ECO:0000313" key="3">
    <source>
        <dbReference type="Proteomes" id="UP000078113"/>
    </source>
</evidence>
<dbReference type="InterPro" id="IPR011990">
    <property type="entry name" value="TPR-like_helical_dom_sf"/>
</dbReference>
<accession>A0A8X7NDF0</accession>
<dbReference type="AlphaFoldDB" id="A0A8X7NDF0"/>
<keyword evidence="3" id="KW-1185">Reference proteome</keyword>
<feature type="region of interest" description="Disordered" evidence="1">
    <location>
        <begin position="1"/>
        <end position="40"/>
    </location>
</feature>
<name>A0A8X7NDF0_9BASI</name>